<sequence>MTPWAALSHAWGGSIGQAAVGRAPEDFLVSEQIGFAADGEGPHLLVEIRKRRLSTAAAMTALADHWSVDRRGMGYAGRKDRDAVTRQWLTVPWPVNSALPPAGPVPLRDADAALTVLSRRRHRRKLRVGALTGNRFWLCLRDVDADPRRLHQRFGCIARAGVPNYFGPQRFGRGAENLSRGLAWLRGGAPPHNRSDRGMLLSAVRSGCFNHLLSARVADGDWAQVRGIDEVFVLDGRGSLFTASDGDQPGLEHRLAGLRIHGTGPLPGRPRAGLSMPPTLAAREAGWLAAMDDVIAAMAEKGVEAGRRALRLVPAAMTWWPVAEGTWWLGFGLPAGGFATTVLREAVDWPEPGSAAQEHV</sequence>
<dbReference type="HAMAP" id="MF_01082">
    <property type="entry name" value="TruD"/>
    <property type="match status" value="1"/>
</dbReference>
<evidence type="ECO:0000313" key="6">
    <source>
        <dbReference type="EMBL" id="MEX0469196.1"/>
    </source>
</evidence>
<comment type="similarity">
    <text evidence="1 4">Belongs to the pseudouridine synthase TruD family.</text>
</comment>
<reference evidence="6 7" key="1">
    <citation type="submission" date="2024-02" db="EMBL/GenBank/DDBJ databases">
        <title>New especies of Spiribacter isolated from saline water.</title>
        <authorList>
            <person name="Leon M.J."/>
            <person name="De La Haba R."/>
            <person name="Sanchez-Porro C."/>
            <person name="Ventosa A."/>
        </authorList>
    </citation>
    <scope>NUCLEOTIDE SEQUENCE [LARGE SCALE GENOMIC DNA]</scope>
    <source>
        <strain evidence="7">ag22IC6-390</strain>
    </source>
</reference>
<dbReference type="InterPro" id="IPR011760">
    <property type="entry name" value="PsdUridine_synth_TruD_insert"/>
</dbReference>
<evidence type="ECO:0000256" key="1">
    <source>
        <dbReference type="ARBA" id="ARBA00007953"/>
    </source>
</evidence>
<dbReference type="RefSeq" id="WP_367958571.1">
    <property type="nucleotide sequence ID" value="NZ_JBAKFK010000002.1"/>
</dbReference>
<dbReference type="InterPro" id="IPR001656">
    <property type="entry name" value="PsdUridine_synth_TruD"/>
</dbReference>
<feature type="active site" description="Nucleophile" evidence="4">
    <location>
        <position position="80"/>
    </location>
</feature>
<organism evidence="6 7">
    <name type="scientific">Spiribacter pallidus</name>
    <dbReference type="NCBI Taxonomy" id="1987936"/>
    <lineage>
        <taxon>Bacteria</taxon>
        <taxon>Pseudomonadati</taxon>
        <taxon>Pseudomonadota</taxon>
        <taxon>Gammaproteobacteria</taxon>
        <taxon>Chromatiales</taxon>
        <taxon>Ectothiorhodospiraceae</taxon>
        <taxon>Spiribacter</taxon>
    </lineage>
</organism>
<dbReference type="PROSITE" id="PS50984">
    <property type="entry name" value="TRUD"/>
    <property type="match status" value="1"/>
</dbReference>
<dbReference type="InterPro" id="IPR020119">
    <property type="entry name" value="PsdUridine_synth_TruD_CS"/>
</dbReference>
<dbReference type="PANTHER" id="PTHR47811:SF1">
    <property type="entry name" value="TRNA PSEUDOURIDINE SYNTHASE D"/>
    <property type="match status" value="1"/>
</dbReference>
<keyword evidence="2 4" id="KW-0819">tRNA processing</keyword>
<dbReference type="InterPro" id="IPR043165">
    <property type="entry name" value="TruD_insert_sf"/>
</dbReference>
<keyword evidence="3 4" id="KW-0413">Isomerase</keyword>
<evidence type="ECO:0000256" key="4">
    <source>
        <dbReference type="HAMAP-Rule" id="MF_01082"/>
    </source>
</evidence>
<dbReference type="PROSITE" id="PS01268">
    <property type="entry name" value="UPF0024"/>
    <property type="match status" value="1"/>
</dbReference>
<evidence type="ECO:0000256" key="2">
    <source>
        <dbReference type="ARBA" id="ARBA00022694"/>
    </source>
</evidence>
<gene>
    <name evidence="4" type="primary">truD</name>
    <name evidence="6" type="ORF">V6X73_05595</name>
</gene>
<keyword evidence="7" id="KW-1185">Reference proteome</keyword>
<dbReference type="InterPro" id="IPR050170">
    <property type="entry name" value="TruD_pseudoU_synthase"/>
</dbReference>
<comment type="caution">
    <text evidence="6">The sequence shown here is derived from an EMBL/GenBank/DDBJ whole genome shotgun (WGS) entry which is preliminary data.</text>
</comment>
<dbReference type="Proteomes" id="UP001556709">
    <property type="component" value="Unassembled WGS sequence"/>
</dbReference>
<evidence type="ECO:0000313" key="7">
    <source>
        <dbReference type="Proteomes" id="UP001556709"/>
    </source>
</evidence>
<dbReference type="PANTHER" id="PTHR47811">
    <property type="entry name" value="TRNA PSEUDOURIDINE SYNTHASE D"/>
    <property type="match status" value="1"/>
</dbReference>
<dbReference type="EMBL" id="JBAKFM010000002">
    <property type="protein sequence ID" value="MEX0469196.1"/>
    <property type="molecule type" value="Genomic_DNA"/>
</dbReference>
<dbReference type="Pfam" id="PF01142">
    <property type="entry name" value="TruD"/>
    <property type="match status" value="2"/>
</dbReference>
<comment type="catalytic activity">
    <reaction evidence="4">
        <text>uridine(13) in tRNA = pseudouridine(13) in tRNA</text>
        <dbReference type="Rhea" id="RHEA:42540"/>
        <dbReference type="Rhea" id="RHEA-COMP:10105"/>
        <dbReference type="Rhea" id="RHEA-COMP:10106"/>
        <dbReference type="ChEBI" id="CHEBI:65314"/>
        <dbReference type="ChEBI" id="CHEBI:65315"/>
        <dbReference type="EC" id="5.4.99.27"/>
    </reaction>
</comment>
<dbReference type="InterPro" id="IPR042214">
    <property type="entry name" value="TruD_catalytic"/>
</dbReference>
<evidence type="ECO:0000256" key="3">
    <source>
        <dbReference type="ARBA" id="ARBA00023235"/>
    </source>
</evidence>
<dbReference type="Gene3D" id="3.30.2350.20">
    <property type="entry name" value="TruD, catalytic domain"/>
    <property type="match status" value="1"/>
</dbReference>
<evidence type="ECO:0000259" key="5">
    <source>
        <dbReference type="PROSITE" id="PS50984"/>
    </source>
</evidence>
<feature type="domain" description="TRUD" evidence="5">
    <location>
        <begin position="161"/>
        <end position="313"/>
    </location>
</feature>
<protein>
    <recommendedName>
        <fullName evidence="4">tRNA pseudouridine synthase D</fullName>
        <ecNumber evidence="4">5.4.99.27</ecNumber>
    </recommendedName>
    <alternativeName>
        <fullName evidence="4">tRNA pseudouridine(13) synthase</fullName>
    </alternativeName>
    <alternativeName>
        <fullName evidence="4">tRNA pseudouridylate synthase D</fullName>
    </alternativeName>
    <alternativeName>
        <fullName evidence="4">tRNA-uridine isomerase D</fullName>
    </alternativeName>
</protein>
<dbReference type="Gene3D" id="3.30.2340.10">
    <property type="entry name" value="TruD, insertion domain"/>
    <property type="match status" value="1"/>
</dbReference>
<accession>A0ABV3TC39</accession>
<name>A0ABV3TC39_9GAMM</name>
<dbReference type="InterPro" id="IPR020103">
    <property type="entry name" value="PsdUridine_synth_cat_dom_sf"/>
</dbReference>
<comment type="function">
    <text evidence="4">Responsible for synthesis of pseudouridine from uracil-13 in transfer RNAs.</text>
</comment>
<proteinExistence type="inferred from homology"/>
<dbReference type="EC" id="5.4.99.27" evidence="4"/>
<dbReference type="SUPFAM" id="SSF55120">
    <property type="entry name" value="Pseudouridine synthase"/>
    <property type="match status" value="1"/>
</dbReference>